<reference evidence="12" key="3">
    <citation type="submission" date="2020-06" db="EMBL/GenBank/DDBJ databases">
        <title>Helianthus annuus Genome sequencing and assembly Release 2.</title>
        <authorList>
            <person name="Gouzy J."/>
            <person name="Langlade N."/>
            <person name="Munos S."/>
        </authorList>
    </citation>
    <scope>NUCLEOTIDE SEQUENCE</scope>
    <source>
        <tissue evidence="12">Leaves</tissue>
    </source>
</reference>
<dbReference type="Gene3D" id="3.30.70.330">
    <property type="match status" value="2"/>
</dbReference>
<dbReference type="CDD" id="cd12231">
    <property type="entry name" value="RRM2_U2AF65"/>
    <property type="match status" value="1"/>
</dbReference>
<dbReference type="EMBL" id="CM007898">
    <property type="protein sequence ID" value="OTG15598.1"/>
    <property type="molecule type" value="Genomic_DNA"/>
</dbReference>
<comment type="subcellular location">
    <subcellularLocation>
        <location evidence="1">Nucleus</location>
    </subcellularLocation>
</comment>
<comment type="function">
    <text evidence="8">Necessary for the splicing of pre-mRNA. Binds to the U -enriched regions of plant introns.</text>
</comment>
<gene>
    <name evidence="13" type="ORF">HannXRQ_Chr09g0262131</name>
    <name evidence="12" type="ORF">HanXRQr2_Chr09g0394021</name>
</gene>
<dbReference type="FunFam" id="3.30.70.330:FF:000057">
    <property type="entry name" value="U2 snRNP auxiliary factor large subunit"/>
    <property type="match status" value="1"/>
</dbReference>
<evidence type="ECO:0000259" key="11">
    <source>
        <dbReference type="PROSITE" id="PS50102"/>
    </source>
</evidence>
<dbReference type="PANTHER" id="PTHR23139">
    <property type="entry name" value="RNA-BINDING PROTEIN"/>
    <property type="match status" value="1"/>
</dbReference>
<evidence type="ECO:0000256" key="7">
    <source>
        <dbReference type="ARBA" id="ARBA00023242"/>
    </source>
</evidence>
<keyword evidence="6" id="KW-0508">mRNA splicing</keyword>
<name>A0A251TWT0_HELAN</name>
<evidence type="ECO:0000256" key="1">
    <source>
        <dbReference type="ARBA" id="ARBA00004123"/>
    </source>
</evidence>
<keyword evidence="10" id="KW-0812">Transmembrane</keyword>
<dbReference type="InParanoid" id="A0A251TWT0"/>
<dbReference type="CDD" id="cd12230">
    <property type="entry name" value="RRM1_U2AF65"/>
    <property type="match status" value="1"/>
</dbReference>
<evidence type="ECO:0000313" key="12">
    <source>
        <dbReference type="EMBL" id="KAF5791376.1"/>
    </source>
</evidence>
<dbReference type="GO" id="GO:0030628">
    <property type="term" value="F:pre-mRNA 3'-splice site binding"/>
    <property type="evidence" value="ECO:0000318"/>
    <property type="project" value="GO_Central"/>
</dbReference>
<evidence type="ECO:0000313" key="14">
    <source>
        <dbReference type="Proteomes" id="UP000215914"/>
    </source>
</evidence>
<keyword evidence="10" id="KW-0472">Membrane</keyword>
<dbReference type="InterPro" id="IPR035979">
    <property type="entry name" value="RBD_domain_sf"/>
</dbReference>
<dbReference type="GO" id="GO:0071004">
    <property type="term" value="C:U2-type prespliceosome"/>
    <property type="evidence" value="ECO:0000318"/>
    <property type="project" value="GO_Central"/>
</dbReference>
<dbReference type="EMBL" id="MNCJ02000324">
    <property type="protein sequence ID" value="KAF5791376.1"/>
    <property type="molecule type" value="Genomic_DNA"/>
</dbReference>
<evidence type="ECO:0000256" key="8">
    <source>
        <dbReference type="ARBA" id="ARBA00055843"/>
    </source>
</evidence>
<dbReference type="InterPro" id="IPR012677">
    <property type="entry name" value="Nucleotide-bd_a/b_plait_sf"/>
</dbReference>
<dbReference type="Proteomes" id="UP000215914">
    <property type="component" value="Chromosome 9"/>
</dbReference>
<feature type="domain" description="RRM" evidence="11">
    <location>
        <begin position="61"/>
        <end position="144"/>
    </location>
</feature>
<dbReference type="GO" id="GO:0089701">
    <property type="term" value="C:U2AF complex"/>
    <property type="evidence" value="ECO:0000318"/>
    <property type="project" value="GO_Central"/>
</dbReference>
<dbReference type="SUPFAM" id="SSF54928">
    <property type="entry name" value="RNA-binding domain, RBD"/>
    <property type="match status" value="2"/>
</dbReference>
<reference evidence="12 14" key="1">
    <citation type="journal article" date="2017" name="Nature">
        <title>The sunflower genome provides insights into oil metabolism, flowering and Asterid evolution.</title>
        <authorList>
            <person name="Badouin H."/>
            <person name="Gouzy J."/>
            <person name="Grassa C.J."/>
            <person name="Murat F."/>
            <person name="Staton S.E."/>
            <person name="Cottret L."/>
            <person name="Lelandais-Briere C."/>
            <person name="Owens G.L."/>
            <person name="Carrere S."/>
            <person name="Mayjonade B."/>
            <person name="Legrand L."/>
            <person name="Gill N."/>
            <person name="Kane N.C."/>
            <person name="Bowers J.E."/>
            <person name="Hubner S."/>
            <person name="Bellec A."/>
            <person name="Berard A."/>
            <person name="Berges H."/>
            <person name="Blanchet N."/>
            <person name="Boniface M.C."/>
            <person name="Brunel D."/>
            <person name="Catrice O."/>
            <person name="Chaidir N."/>
            <person name="Claudel C."/>
            <person name="Donnadieu C."/>
            <person name="Faraut T."/>
            <person name="Fievet G."/>
            <person name="Helmstetter N."/>
            <person name="King M."/>
            <person name="Knapp S.J."/>
            <person name="Lai Z."/>
            <person name="Le Paslier M.C."/>
            <person name="Lippi Y."/>
            <person name="Lorenzon L."/>
            <person name="Mandel J.R."/>
            <person name="Marage G."/>
            <person name="Marchand G."/>
            <person name="Marquand E."/>
            <person name="Bret-Mestries E."/>
            <person name="Morien E."/>
            <person name="Nambeesan S."/>
            <person name="Nguyen T."/>
            <person name="Pegot-Espagnet P."/>
            <person name="Pouilly N."/>
            <person name="Raftis F."/>
            <person name="Sallet E."/>
            <person name="Schiex T."/>
            <person name="Thomas J."/>
            <person name="Vandecasteele C."/>
            <person name="Vares D."/>
            <person name="Vear F."/>
            <person name="Vautrin S."/>
            <person name="Crespi M."/>
            <person name="Mangin B."/>
            <person name="Burke J.M."/>
            <person name="Salse J."/>
            <person name="Munos S."/>
            <person name="Vincourt P."/>
            <person name="Rieseberg L.H."/>
            <person name="Langlade N.B."/>
        </authorList>
    </citation>
    <scope>NUCLEOTIDE SEQUENCE [LARGE SCALE GENOMIC DNA]</scope>
    <source>
        <strain evidence="14">cv. SF193</strain>
        <tissue evidence="12">Leaves</tissue>
    </source>
</reference>
<dbReference type="Pfam" id="PF00076">
    <property type="entry name" value="RRM_1"/>
    <property type="match status" value="1"/>
</dbReference>
<keyword evidence="4" id="KW-0677">Repeat</keyword>
<evidence type="ECO:0000256" key="6">
    <source>
        <dbReference type="ARBA" id="ARBA00023187"/>
    </source>
</evidence>
<feature type="transmembrane region" description="Helical" evidence="10">
    <location>
        <begin position="25"/>
        <end position="54"/>
    </location>
</feature>
<feature type="domain" description="RRM" evidence="11">
    <location>
        <begin position="181"/>
        <end position="259"/>
    </location>
</feature>
<dbReference type="PROSITE" id="PS50102">
    <property type="entry name" value="RRM"/>
    <property type="match status" value="2"/>
</dbReference>
<evidence type="ECO:0000256" key="2">
    <source>
        <dbReference type="ARBA" id="ARBA00010269"/>
    </source>
</evidence>
<dbReference type="AlphaFoldDB" id="A0A251TWT0"/>
<protein>
    <submittedName>
        <fullName evidence="13">Putative nucleotide-binding alpha-beta plait domain-containing protein</fullName>
    </submittedName>
    <submittedName>
        <fullName evidence="12">RNA recognition motif domain, nucleotide-binding alpha-beta plait domain superfamily</fullName>
    </submittedName>
</protein>
<proteinExistence type="inferred from homology"/>
<evidence type="ECO:0000256" key="9">
    <source>
        <dbReference type="PROSITE-ProRule" id="PRU00176"/>
    </source>
</evidence>
<keyword evidence="5 9" id="KW-0694">RNA-binding</keyword>
<evidence type="ECO:0000256" key="3">
    <source>
        <dbReference type="ARBA" id="ARBA00022664"/>
    </source>
</evidence>
<reference evidence="13" key="2">
    <citation type="submission" date="2017-02" db="EMBL/GenBank/DDBJ databases">
        <title>Sunflower complete genome.</title>
        <authorList>
            <person name="Langlade N."/>
            <person name="Munos S."/>
        </authorList>
    </citation>
    <scope>NUCLEOTIDE SEQUENCE [LARGE SCALE GENOMIC DNA]</scope>
    <source>
        <tissue evidence="13">Leaves</tissue>
    </source>
</reference>
<dbReference type="GO" id="GO:0000243">
    <property type="term" value="C:commitment complex"/>
    <property type="evidence" value="ECO:0000318"/>
    <property type="project" value="GO_Central"/>
</dbReference>
<dbReference type="InterPro" id="IPR000504">
    <property type="entry name" value="RRM_dom"/>
</dbReference>
<dbReference type="GO" id="GO:0003729">
    <property type="term" value="F:mRNA binding"/>
    <property type="evidence" value="ECO:0007669"/>
    <property type="project" value="EnsemblPlants"/>
</dbReference>
<dbReference type="Gramene" id="mRNA:HanXRQr2_Chr09g0394021">
    <property type="protein sequence ID" value="mRNA:HanXRQr2_Chr09g0394021"/>
    <property type="gene ID" value="HanXRQr2_Chr09g0394021"/>
</dbReference>
<evidence type="ECO:0000313" key="13">
    <source>
        <dbReference type="EMBL" id="OTG15598.1"/>
    </source>
</evidence>
<evidence type="ECO:0000256" key="4">
    <source>
        <dbReference type="ARBA" id="ARBA00022737"/>
    </source>
</evidence>
<comment type="similarity">
    <text evidence="2">Belongs to the splicing factor SR family.</text>
</comment>
<evidence type="ECO:0000256" key="5">
    <source>
        <dbReference type="ARBA" id="ARBA00022884"/>
    </source>
</evidence>
<dbReference type="STRING" id="4232.A0A251TWT0"/>
<dbReference type="GO" id="GO:0008187">
    <property type="term" value="F:poly-pyrimidine tract binding"/>
    <property type="evidence" value="ECO:0000318"/>
    <property type="project" value="GO_Central"/>
</dbReference>
<keyword evidence="14" id="KW-1185">Reference proteome</keyword>
<dbReference type="SMART" id="SM00360">
    <property type="entry name" value="RRM"/>
    <property type="match status" value="2"/>
</dbReference>
<dbReference type="OMA" id="HEHEDRI"/>
<keyword evidence="7" id="KW-0539">Nucleus</keyword>
<sequence>MVQNMFPSITGQFGALPGMPIQSNYATGCMTVIFTLHIFFTFFFLSEIFINAAIQATRHARRVYVGGLSPTANEQTVATFFSHVMSAIGGNTAGPGDAVVDVHINHEKKFAFVEMRSVEEASNAMALDGIIFEGAPVKVRKPSDYNLSLAATLGPSQPNPNLNLAAVGLSPGSAGGLEGPDRVFVGGLPCYFTEAQVRELLESFGALRGFDLIKDRETGNSKGYAFCVYQDLSVTDIACAALNGIKMGDKTLTVRRANQD</sequence>
<evidence type="ECO:0000256" key="10">
    <source>
        <dbReference type="SAM" id="Phobius"/>
    </source>
</evidence>
<organism evidence="13 14">
    <name type="scientific">Helianthus annuus</name>
    <name type="common">Common sunflower</name>
    <dbReference type="NCBI Taxonomy" id="4232"/>
    <lineage>
        <taxon>Eukaryota</taxon>
        <taxon>Viridiplantae</taxon>
        <taxon>Streptophyta</taxon>
        <taxon>Embryophyta</taxon>
        <taxon>Tracheophyta</taxon>
        <taxon>Spermatophyta</taxon>
        <taxon>Magnoliopsida</taxon>
        <taxon>eudicotyledons</taxon>
        <taxon>Gunneridae</taxon>
        <taxon>Pentapetalae</taxon>
        <taxon>asterids</taxon>
        <taxon>campanulids</taxon>
        <taxon>Asterales</taxon>
        <taxon>Asteraceae</taxon>
        <taxon>Asteroideae</taxon>
        <taxon>Heliantheae alliance</taxon>
        <taxon>Heliantheae</taxon>
        <taxon>Helianthus</taxon>
    </lineage>
</organism>
<dbReference type="FunFam" id="3.30.70.330:FF:000111">
    <property type="entry name" value="U2 snRNP auxiliary factor large subunit"/>
    <property type="match status" value="1"/>
</dbReference>
<accession>A0A251TWT0</accession>
<dbReference type="GO" id="GO:0000245">
    <property type="term" value="P:spliceosomal complex assembly"/>
    <property type="evidence" value="ECO:0000318"/>
    <property type="project" value="GO_Central"/>
</dbReference>
<keyword evidence="10" id="KW-1133">Transmembrane helix</keyword>
<keyword evidence="3" id="KW-0507">mRNA processing</keyword>
<dbReference type="GO" id="GO:0016607">
    <property type="term" value="C:nuclear speck"/>
    <property type="evidence" value="ECO:0000318"/>
    <property type="project" value="GO_Central"/>
</dbReference>